<feature type="transmembrane region" description="Helical" evidence="5">
    <location>
        <begin position="81"/>
        <end position="106"/>
    </location>
</feature>
<dbReference type="Gene3D" id="1.20.140.150">
    <property type="match status" value="1"/>
</dbReference>
<dbReference type="InterPro" id="IPR004031">
    <property type="entry name" value="PMP22/EMP/MP20/Claudin"/>
</dbReference>
<dbReference type="InterPro" id="IPR039951">
    <property type="entry name" value="TMEM114/TMEM235"/>
</dbReference>
<evidence type="ECO:0000313" key="6">
    <source>
        <dbReference type="Ensembl" id="ENSGACP00000012768.1"/>
    </source>
</evidence>
<organism evidence="6">
    <name type="scientific">Gasterosteus aculeatus</name>
    <name type="common">Three-spined stickleback</name>
    <dbReference type="NCBI Taxonomy" id="69293"/>
    <lineage>
        <taxon>Eukaryota</taxon>
        <taxon>Metazoa</taxon>
        <taxon>Chordata</taxon>
        <taxon>Craniata</taxon>
        <taxon>Vertebrata</taxon>
        <taxon>Euteleostomi</taxon>
        <taxon>Actinopterygii</taxon>
        <taxon>Neopterygii</taxon>
        <taxon>Teleostei</taxon>
        <taxon>Neoteleostei</taxon>
        <taxon>Acanthomorphata</taxon>
        <taxon>Eupercaria</taxon>
        <taxon>Perciformes</taxon>
        <taxon>Cottioidei</taxon>
        <taxon>Gasterosteales</taxon>
        <taxon>Gasterosteidae</taxon>
        <taxon>Gasterosteus</taxon>
    </lineage>
</organism>
<feature type="transmembrane region" description="Helical" evidence="5">
    <location>
        <begin position="168"/>
        <end position="188"/>
    </location>
</feature>
<keyword evidence="4 5" id="KW-0472">Membrane</keyword>
<dbReference type="PANTHER" id="PTHR20516:SF1">
    <property type="entry name" value="TRANSMEMBRANE PROTEIN 235"/>
    <property type="match status" value="1"/>
</dbReference>
<evidence type="ECO:0000256" key="4">
    <source>
        <dbReference type="ARBA" id="ARBA00023136"/>
    </source>
</evidence>
<feature type="transmembrane region" description="Helical" evidence="5">
    <location>
        <begin position="118"/>
        <end position="136"/>
    </location>
</feature>
<dbReference type="GO" id="GO:0016324">
    <property type="term" value="C:apical plasma membrane"/>
    <property type="evidence" value="ECO:0007669"/>
    <property type="project" value="TreeGrafter"/>
</dbReference>
<comment type="subcellular location">
    <subcellularLocation>
        <location evidence="1">Membrane</location>
        <topology evidence="1">Multi-pass membrane protein</topology>
    </subcellularLocation>
</comment>
<dbReference type="OMA" id="WSINEGR"/>
<protein>
    <submittedName>
        <fullName evidence="6">Transmembrane protein 235b</fullName>
    </submittedName>
</protein>
<evidence type="ECO:0000256" key="2">
    <source>
        <dbReference type="ARBA" id="ARBA00022692"/>
    </source>
</evidence>
<dbReference type="InParanoid" id="G3P595"/>
<keyword evidence="2 5" id="KW-0812">Transmembrane</keyword>
<dbReference type="AlphaFoldDB" id="G3P595"/>
<dbReference type="FunCoup" id="G3P595">
    <property type="interactions" value="1"/>
</dbReference>
<sequence length="198" mass="20939">MPLPFGSLVVAAGICGTLSFASLAASLGTEYWFIIEMNPANASDAEDWSSHSGLWSVGEGEKMKAEDSATYSESEHGMHSAIVVVLPLSLVLMLFGGICGLVSSLARSPVLLARTATYFFLCSLLTLSGASLYIVYSHRALAEAERLVGPQGLASVRTSFGWSLGLAWLSYGLELLAGALLCAADLSLDLKKDQTTRL</sequence>
<evidence type="ECO:0000256" key="3">
    <source>
        <dbReference type="ARBA" id="ARBA00022989"/>
    </source>
</evidence>
<dbReference type="PANTHER" id="PTHR20516">
    <property type="entry name" value="TRANSMEMBRANE PROTEIN 114/235 FAMILY MEMBER"/>
    <property type="match status" value="1"/>
</dbReference>
<dbReference type="Bgee" id="ENSGACG00000009680">
    <property type="expression patterns" value="Expressed in heart and 2 other cell types or tissues"/>
</dbReference>
<name>G3P595_GASAC</name>
<dbReference type="Pfam" id="PF13903">
    <property type="entry name" value="Claudin_2"/>
    <property type="match status" value="1"/>
</dbReference>
<dbReference type="Ensembl" id="ENSGACT00000012792.1">
    <property type="protein sequence ID" value="ENSGACP00000012768.1"/>
    <property type="gene ID" value="ENSGACG00000009680.1"/>
</dbReference>
<reference evidence="6" key="2">
    <citation type="submission" date="2024-04" db="UniProtKB">
        <authorList>
            <consortium name="Ensembl"/>
        </authorList>
    </citation>
    <scope>IDENTIFICATION</scope>
</reference>
<evidence type="ECO:0000256" key="5">
    <source>
        <dbReference type="SAM" id="Phobius"/>
    </source>
</evidence>
<reference evidence="6" key="1">
    <citation type="submission" date="2006-01" db="EMBL/GenBank/DDBJ databases">
        <authorList>
            <person name="Lindblad-Toh K."/>
            <person name="Mauceli E."/>
            <person name="Grabherr M."/>
            <person name="Chang J.L."/>
            <person name="Lander E.S."/>
        </authorList>
    </citation>
    <scope>NUCLEOTIDE SEQUENCE [LARGE SCALE GENOMIC DNA]</scope>
</reference>
<dbReference type="eggNOG" id="ENOG502S049">
    <property type="taxonomic scope" value="Eukaryota"/>
</dbReference>
<proteinExistence type="predicted"/>
<evidence type="ECO:0000256" key="1">
    <source>
        <dbReference type="ARBA" id="ARBA00004141"/>
    </source>
</evidence>
<accession>G3P595</accession>
<keyword evidence="3 5" id="KW-1133">Transmembrane helix</keyword>